<comment type="similarity">
    <text evidence="6">Belongs to the TVP38/TMEM64 family.</text>
</comment>
<dbReference type="GO" id="GO:0005886">
    <property type="term" value="C:plasma membrane"/>
    <property type="evidence" value="ECO:0007669"/>
    <property type="project" value="UniProtKB-SubCell"/>
</dbReference>
<dbReference type="Pfam" id="PF09335">
    <property type="entry name" value="VTT_dom"/>
    <property type="match status" value="1"/>
</dbReference>
<keyword evidence="4 6" id="KW-1133">Transmembrane helix</keyword>
<dbReference type="InterPro" id="IPR015414">
    <property type="entry name" value="TMEM64"/>
</dbReference>
<feature type="transmembrane region" description="Helical" evidence="6">
    <location>
        <begin position="109"/>
        <end position="131"/>
    </location>
</feature>
<evidence type="ECO:0000256" key="3">
    <source>
        <dbReference type="ARBA" id="ARBA00022692"/>
    </source>
</evidence>
<feature type="transmembrane region" description="Helical" evidence="6">
    <location>
        <begin position="171"/>
        <end position="187"/>
    </location>
</feature>
<evidence type="ECO:0000256" key="4">
    <source>
        <dbReference type="ARBA" id="ARBA00022989"/>
    </source>
</evidence>
<reference evidence="9" key="1">
    <citation type="submission" date="2015-08" db="EMBL/GenBank/DDBJ databases">
        <title>Fjat-14210 dsm16467.</title>
        <authorList>
            <person name="Liu B."/>
            <person name="Wang J."/>
            <person name="Zhu Y."/>
            <person name="Liu G."/>
            <person name="Chen Q."/>
            <person name="Chen Z."/>
            <person name="Lan J."/>
            <person name="Che J."/>
            <person name="Ge C."/>
            <person name="Shi H."/>
            <person name="Pan Z."/>
            <person name="Liu X."/>
        </authorList>
    </citation>
    <scope>NUCLEOTIDE SEQUENCE [LARGE SCALE GENOMIC DNA]</scope>
    <source>
        <strain evidence="9">DSM 16467</strain>
    </source>
</reference>
<feature type="transmembrane region" description="Helical" evidence="6">
    <location>
        <begin position="137"/>
        <end position="159"/>
    </location>
</feature>
<dbReference type="AlphaFoldDB" id="A0A0M0LH52"/>
<protein>
    <recommendedName>
        <fullName evidence="6">TVP38/TMEM64 family membrane protein</fullName>
    </recommendedName>
</protein>
<dbReference type="PANTHER" id="PTHR12677">
    <property type="entry name" value="GOLGI APPARATUS MEMBRANE PROTEIN TVP38-RELATED"/>
    <property type="match status" value="1"/>
</dbReference>
<feature type="domain" description="VTT" evidence="7">
    <location>
        <begin position="44"/>
        <end position="161"/>
    </location>
</feature>
<evidence type="ECO:0000256" key="5">
    <source>
        <dbReference type="ARBA" id="ARBA00023136"/>
    </source>
</evidence>
<organism evidence="8 9">
    <name type="scientific">Priestia koreensis</name>
    <dbReference type="NCBI Taxonomy" id="284581"/>
    <lineage>
        <taxon>Bacteria</taxon>
        <taxon>Bacillati</taxon>
        <taxon>Bacillota</taxon>
        <taxon>Bacilli</taxon>
        <taxon>Bacillales</taxon>
        <taxon>Bacillaceae</taxon>
        <taxon>Priestia</taxon>
    </lineage>
</organism>
<comment type="subcellular location">
    <subcellularLocation>
        <location evidence="1 6">Cell membrane</location>
        <topology evidence="1 6">Multi-pass membrane protein</topology>
    </subcellularLocation>
</comment>
<dbReference type="InterPro" id="IPR032816">
    <property type="entry name" value="VTT_dom"/>
</dbReference>
<name>A0A0M0LH52_9BACI</name>
<evidence type="ECO:0000256" key="2">
    <source>
        <dbReference type="ARBA" id="ARBA00022475"/>
    </source>
</evidence>
<keyword evidence="9" id="KW-1185">Reference proteome</keyword>
<dbReference type="PANTHER" id="PTHR12677:SF55">
    <property type="entry name" value="UNDECAPRENYL PHOSPHATE TRANSPORTER SAOUHSC_00901-RELATED"/>
    <property type="match status" value="1"/>
</dbReference>
<keyword evidence="5 6" id="KW-0472">Membrane</keyword>
<evidence type="ECO:0000256" key="1">
    <source>
        <dbReference type="ARBA" id="ARBA00004651"/>
    </source>
</evidence>
<evidence type="ECO:0000313" key="8">
    <source>
        <dbReference type="EMBL" id="KOO50247.1"/>
    </source>
</evidence>
<evidence type="ECO:0000256" key="6">
    <source>
        <dbReference type="RuleBase" id="RU366058"/>
    </source>
</evidence>
<dbReference type="RefSeq" id="WP_053399392.1">
    <property type="nucleotide sequence ID" value="NZ_LILC01000002.1"/>
</dbReference>
<dbReference type="Proteomes" id="UP000037558">
    <property type="component" value="Unassembled WGS sequence"/>
</dbReference>
<keyword evidence="2 6" id="KW-1003">Cell membrane</keyword>
<dbReference type="STRING" id="284581.AMD01_00285"/>
<accession>A0A0M0LH52</accession>
<evidence type="ECO:0000313" key="9">
    <source>
        <dbReference type="Proteomes" id="UP000037558"/>
    </source>
</evidence>
<comment type="caution">
    <text evidence="8">The sequence shown here is derived from an EMBL/GenBank/DDBJ whole genome shotgun (WGS) entry which is preliminary data.</text>
</comment>
<sequence>MNWETIQHVFSMDYMLKLLSDYRSLGAIPAILLLMLEAFIPILPLVAFVIANAAAFGLWGGFLISWGGACLGSLLVFLLIRKFGRQRFFRFLSHHSGVKRIMNWIEQHGFGPIFLLLCFPFTPSAAINVVAGLSKVSIMQFMLAVLSGKMVMIFMISFIGADLSSFVRQPFKAVIVAVVIFVLWFVGKRVEARLNKTTNEKIKEVS</sequence>
<dbReference type="EMBL" id="LILC01000002">
    <property type="protein sequence ID" value="KOO50247.1"/>
    <property type="molecule type" value="Genomic_DNA"/>
</dbReference>
<feature type="transmembrane region" description="Helical" evidence="6">
    <location>
        <begin position="25"/>
        <end position="50"/>
    </location>
</feature>
<keyword evidence="3 6" id="KW-0812">Transmembrane</keyword>
<dbReference type="PATRIC" id="fig|284581.3.peg.293"/>
<proteinExistence type="inferred from homology"/>
<feature type="transmembrane region" description="Helical" evidence="6">
    <location>
        <begin position="56"/>
        <end position="80"/>
    </location>
</feature>
<gene>
    <name evidence="8" type="ORF">AMD01_00285</name>
</gene>
<dbReference type="OrthoDB" id="1651121at2"/>
<evidence type="ECO:0000259" key="7">
    <source>
        <dbReference type="Pfam" id="PF09335"/>
    </source>
</evidence>